<keyword evidence="1" id="KW-0472">Membrane</keyword>
<evidence type="ECO:0000313" key="2">
    <source>
        <dbReference type="EMBL" id="GGI13320.1"/>
    </source>
</evidence>
<dbReference type="RefSeq" id="WP_188354681.1">
    <property type="nucleotide sequence ID" value="NZ_BMDH01000001.1"/>
</dbReference>
<dbReference type="EMBL" id="BMDH01000001">
    <property type="protein sequence ID" value="GGI13320.1"/>
    <property type="molecule type" value="Genomic_DNA"/>
</dbReference>
<keyword evidence="3" id="KW-1185">Reference proteome</keyword>
<protein>
    <submittedName>
        <fullName evidence="2">Uncharacterized protein</fullName>
    </submittedName>
</protein>
<keyword evidence="1" id="KW-1133">Transmembrane helix</keyword>
<proteinExistence type="predicted"/>
<reference evidence="2" key="1">
    <citation type="journal article" date="2014" name="Int. J. Syst. Evol. Microbiol.">
        <title>Complete genome sequence of Corynebacterium casei LMG S-19264T (=DSM 44701T), isolated from a smear-ripened cheese.</title>
        <authorList>
            <consortium name="US DOE Joint Genome Institute (JGI-PGF)"/>
            <person name="Walter F."/>
            <person name="Albersmeier A."/>
            <person name="Kalinowski J."/>
            <person name="Ruckert C."/>
        </authorList>
    </citation>
    <scope>NUCLEOTIDE SEQUENCE</scope>
    <source>
        <strain evidence="2">CCM 8606</strain>
    </source>
</reference>
<evidence type="ECO:0000313" key="3">
    <source>
        <dbReference type="Proteomes" id="UP000619536"/>
    </source>
</evidence>
<sequence>MPAWVWIGLVIWFILCLIAGVAYVIIHALRALRTVSDTSTRVTEPLAQLQAHEERDPVATVLQESYEDTRSRYLQTQMAKNAHKQQRRLAHSIVWERWNNS</sequence>
<gene>
    <name evidence="2" type="ORF">GCM10007377_05370</name>
</gene>
<keyword evidence="1" id="KW-0812">Transmembrane</keyword>
<feature type="transmembrane region" description="Helical" evidence="1">
    <location>
        <begin position="6"/>
        <end position="26"/>
    </location>
</feature>
<accession>A0A8J3AI87</accession>
<comment type="caution">
    <text evidence="2">The sequence shown here is derived from an EMBL/GenBank/DDBJ whole genome shotgun (WGS) entry which is preliminary data.</text>
</comment>
<name>A0A8J3AI87_9BIFI</name>
<reference evidence="2" key="2">
    <citation type="submission" date="2020-09" db="EMBL/GenBank/DDBJ databases">
        <authorList>
            <person name="Sun Q."/>
            <person name="Sedlacek I."/>
        </authorList>
    </citation>
    <scope>NUCLEOTIDE SEQUENCE</scope>
    <source>
        <strain evidence="2">CCM 8606</strain>
    </source>
</reference>
<dbReference type="AlphaFoldDB" id="A0A8J3AI87"/>
<dbReference type="Proteomes" id="UP000619536">
    <property type="component" value="Unassembled WGS sequence"/>
</dbReference>
<evidence type="ECO:0000256" key="1">
    <source>
        <dbReference type="SAM" id="Phobius"/>
    </source>
</evidence>
<organism evidence="2 3">
    <name type="scientific">Galliscardovia ingluviei</name>
    <dbReference type="NCBI Taxonomy" id="1769422"/>
    <lineage>
        <taxon>Bacteria</taxon>
        <taxon>Bacillati</taxon>
        <taxon>Actinomycetota</taxon>
        <taxon>Actinomycetes</taxon>
        <taxon>Bifidobacteriales</taxon>
        <taxon>Bifidobacteriaceae</taxon>
        <taxon>Galliscardovia</taxon>
    </lineage>
</organism>